<dbReference type="PANTHER" id="PTHR39470:SF1">
    <property type="entry name" value="CHORISMATE SYNTHASE PROTEIN"/>
    <property type="match status" value="1"/>
</dbReference>
<name>A0AAF0IG70_9EURO</name>
<dbReference type="Proteomes" id="UP001219355">
    <property type="component" value="Chromosome 1"/>
</dbReference>
<dbReference type="Pfam" id="PF24535">
    <property type="entry name" value="DUF7598"/>
    <property type="match status" value="1"/>
</dbReference>
<accession>A0AAF0IG70</accession>
<keyword evidence="4" id="KW-1185">Reference proteome</keyword>
<dbReference type="InterPro" id="IPR056019">
    <property type="entry name" value="DUF7598"/>
</dbReference>
<keyword evidence="1" id="KW-0812">Transmembrane</keyword>
<dbReference type="PROSITE" id="PS51257">
    <property type="entry name" value="PROKAR_LIPOPROTEIN"/>
    <property type="match status" value="1"/>
</dbReference>
<keyword evidence="1" id="KW-0472">Membrane</keyword>
<organism evidence="3 4">
    <name type="scientific">Emydomyces testavorans</name>
    <dbReference type="NCBI Taxonomy" id="2070801"/>
    <lineage>
        <taxon>Eukaryota</taxon>
        <taxon>Fungi</taxon>
        <taxon>Dikarya</taxon>
        <taxon>Ascomycota</taxon>
        <taxon>Pezizomycotina</taxon>
        <taxon>Eurotiomycetes</taxon>
        <taxon>Eurotiomycetidae</taxon>
        <taxon>Onygenales</taxon>
        <taxon>Nannizziopsiaceae</taxon>
        <taxon>Emydomyces</taxon>
    </lineage>
</organism>
<feature type="domain" description="DUF7598" evidence="2">
    <location>
        <begin position="12"/>
        <end position="142"/>
    </location>
</feature>
<dbReference type="EMBL" id="CP120627">
    <property type="protein sequence ID" value="WEW55542.1"/>
    <property type="molecule type" value="Genomic_DNA"/>
</dbReference>
<feature type="transmembrane region" description="Helical" evidence="1">
    <location>
        <begin position="12"/>
        <end position="39"/>
    </location>
</feature>
<feature type="transmembrane region" description="Helical" evidence="1">
    <location>
        <begin position="467"/>
        <end position="488"/>
    </location>
</feature>
<dbReference type="PANTHER" id="PTHR39470">
    <property type="entry name" value="CHROMOSOME 10, WHOLE GENOME SHOTGUN SEQUENCE"/>
    <property type="match status" value="1"/>
</dbReference>
<evidence type="ECO:0000313" key="4">
    <source>
        <dbReference type="Proteomes" id="UP001219355"/>
    </source>
</evidence>
<proteinExistence type="predicted"/>
<feature type="transmembrane region" description="Helical" evidence="1">
    <location>
        <begin position="292"/>
        <end position="311"/>
    </location>
</feature>
<feature type="transmembrane region" description="Helical" evidence="1">
    <location>
        <begin position="84"/>
        <end position="105"/>
    </location>
</feature>
<sequence>MALLKKPLAGPGYVILNVIRVMNIISLLAIIAACSVMLVKTFIVSKFFFFDAVTHVVVASLSLSELNVFRGYFNRNWPLFGQDSGFVTLGSTMIILGVSTLGNLNKEATSQESLGLAFWRIVISSGIVVIIVGVINVVVSFVFQDRNTGVTARHVRAHGAVAQQKVITRDSSLKSFQLARKDSLPTYRSSSSNYSSPRSISTRTASIRATPRLPIKISSPINDNPEQFGKFTTEPDVTVPNLAHHPAIIKSLSIFFAPILIPRAISLFRSARQSLAQHRHTPREPLSAHSSRALNILFLSAALFLLLSLPLNPTNNNTTNNIFTTTSSRLSTPTDLLFTRLARLRPLTPTDTLLRTYFPSPHARKTYLRFGPATLLSCPFCTPQRPHSYLLYHIPLNVLLPHLVHLLALGAATSAPLVGRAAARWRGAFVWAALVVLLADLGVVATWDPYGEAGRNTVVPRSVYVAAYTVRMLGLVVFDALCAGLVYVSATRRLFGGGGGDAAGSGSGSAEEQIEEFAGAVAASLTSAMGKVHALGLVRNAILRDAVLKRREDAVWMEIVGGRAGVVREDGMGVLDDEEVVRAVSRALAKRARDKGDGGSELDIMKKGMEEATQFVEGITAGLELED</sequence>
<feature type="transmembrane region" description="Helical" evidence="1">
    <location>
        <begin position="117"/>
        <end position="143"/>
    </location>
</feature>
<feature type="transmembrane region" description="Helical" evidence="1">
    <location>
        <begin position="399"/>
        <end position="419"/>
    </location>
</feature>
<feature type="transmembrane region" description="Helical" evidence="1">
    <location>
        <begin position="428"/>
        <end position="447"/>
    </location>
</feature>
<protein>
    <recommendedName>
        <fullName evidence="2">DUF7598 domain-containing protein</fullName>
    </recommendedName>
</protein>
<dbReference type="AlphaFoldDB" id="A0AAF0IG70"/>
<reference evidence="3" key="1">
    <citation type="submission" date="2023-03" db="EMBL/GenBank/DDBJ databases">
        <title>Emydomyces testavorans Genome Sequence.</title>
        <authorList>
            <person name="Hoyer L."/>
        </authorList>
    </citation>
    <scope>NUCLEOTIDE SEQUENCE</scope>
    <source>
        <strain evidence="3">16-2883</strain>
    </source>
</reference>
<evidence type="ECO:0000259" key="2">
    <source>
        <dbReference type="Pfam" id="PF24535"/>
    </source>
</evidence>
<evidence type="ECO:0000313" key="3">
    <source>
        <dbReference type="EMBL" id="WEW55542.1"/>
    </source>
</evidence>
<gene>
    <name evidence="3" type="ORF">PRK78_000973</name>
</gene>
<keyword evidence="1" id="KW-1133">Transmembrane helix</keyword>
<evidence type="ECO:0000256" key="1">
    <source>
        <dbReference type="SAM" id="Phobius"/>
    </source>
</evidence>
<feature type="transmembrane region" description="Helical" evidence="1">
    <location>
        <begin position="46"/>
        <end position="64"/>
    </location>
</feature>